<reference evidence="2 3" key="1">
    <citation type="submission" date="2021-11" db="EMBL/GenBank/DDBJ databases">
        <authorList>
            <person name="Islam A."/>
            <person name="Islam S."/>
            <person name="Flora M.S."/>
            <person name="Rahman M."/>
            <person name="Ziaur R.M."/>
            <person name="Epstein J.H."/>
            <person name="Hassan M."/>
            <person name="Klassen M."/>
            <person name="Woodard K."/>
            <person name="Webb A."/>
            <person name="Webby R.J."/>
            <person name="El Zowalaty M.E."/>
        </authorList>
    </citation>
    <scope>NUCLEOTIDE SEQUENCE [LARGE SCALE GENOMIC DNA]</scope>
    <source>
        <strain evidence="2">Pbs1</strain>
    </source>
</reference>
<proteinExistence type="predicted"/>
<dbReference type="EMBL" id="CAKLCB010000151">
    <property type="protein sequence ID" value="CAH0516010.1"/>
    <property type="molecule type" value="Genomic_DNA"/>
</dbReference>
<feature type="region of interest" description="Disordered" evidence="1">
    <location>
        <begin position="64"/>
        <end position="86"/>
    </location>
</feature>
<name>A0ABN8CT58_9STRA</name>
<dbReference type="InterPro" id="IPR036871">
    <property type="entry name" value="PX_dom_sf"/>
</dbReference>
<organism evidence="2 3">
    <name type="scientific">Peronospora belbahrii</name>
    <dbReference type="NCBI Taxonomy" id="622444"/>
    <lineage>
        <taxon>Eukaryota</taxon>
        <taxon>Sar</taxon>
        <taxon>Stramenopiles</taxon>
        <taxon>Oomycota</taxon>
        <taxon>Peronosporomycetes</taxon>
        <taxon>Peronosporales</taxon>
        <taxon>Peronosporaceae</taxon>
        <taxon>Peronospora</taxon>
    </lineage>
</organism>
<accession>A0ABN8CT58</accession>
<keyword evidence="3" id="KW-1185">Reference proteome</keyword>
<feature type="compositionally biased region" description="Basic and acidic residues" evidence="1">
    <location>
        <begin position="64"/>
        <end position="80"/>
    </location>
</feature>
<protein>
    <recommendedName>
        <fullName evidence="4">PX domain-containing protein</fullName>
    </recommendedName>
</protein>
<dbReference type="Gene3D" id="3.30.1520.10">
    <property type="entry name" value="Phox-like domain"/>
    <property type="match status" value="1"/>
</dbReference>
<evidence type="ECO:0000313" key="3">
    <source>
        <dbReference type="Proteomes" id="UP001158986"/>
    </source>
</evidence>
<evidence type="ECO:0000313" key="2">
    <source>
        <dbReference type="EMBL" id="CAH0516010.1"/>
    </source>
</evidence>
<evidence type="ECO:0008006" key="4">
    <source>
        <dbReference type="Google" id="ProtNLM"/>
    </source>
</evidence>
<dbReference type="Proteomes" id="UP001158986">
    <property type="component" value="Unassembled WGS sequence"/>
</dbReference>
<sequence>MMMMMDALYDIVVYLPLLEDLATLACDTHLHARFHPTLYSKQHATSMYVFKIAGPMYHQVETSTKSDHHLKMKTKNERSSLDALESSGRLSQLSRAKKAVALNSVRHVRMCTAYEKDKHVTVYVLDVFLQAEPRGLPTTTEAAVNTHKQSKLECRLGEMSENTEVRAEYQVEHRYSAFRTLRKRISEAVAVSNDSTHPQWCPYCSRARNIVDSHRFPSRFPNRGRVAVITGLHKLLVHSREHRLGVFVNQLLQAAKDVSYRSGCNQCERFEAVSRLLSDFLRPKGTRGDKEERQGEA</sequence>
<evidence type="ECO:0000256" key="1">
    <source>
        <dbReference type="SAM" id="MobiDB-lite"/>
    </source>
</evidence>
<gene>
    <name evidence="2" type="ORF">PBS001_LOCUS2696</name>
</gene>
<comment type="caution">
    <text evidence="2">The sequence shown here is derived from an EMBL/GenBank/DDBJ whole genome shotgun (WGS) entry which is preliminary data.</text>
</comment>